<gene>
    <name evidence="2" type="ORF">PPACK8108_LOCUS20980</name>
</gene>
<comment type="caution">
    <text evidence="2">The sequence shown here is derived from an EMBL/GenBank/DDBJ whole genome shotgun (WGS) entry which is preliminary data.</text>
</comment>
<evidence type="ECO:0000256" key="1">
    <source>
        <dbReference type="SAM" id="Phobius"/>
    </source>
</evidence>
<sequence>MTVFIVIQGTLKKIIEKKSVDQNPGFFVFLFFVFFSVFFYIYSFVYFLLLVNFFAGDWCPPLFFMCIQVLLLVFFFLKKKKNTDFMESVQKLS</sequence>
<organism evidence="2 3">
    <name type="scientific">Phakopsora pachyrhizi</name>
    <name type="common">Asian soybean rust disease fungus</name>
    <dbReference type="NCBI Taxonomy" id="170000"/>
    <lineage>
        <taxon>Eukaryota</taxon>
        <taxon>Fungi</taxon>
        <taxon>Dikarya</taxon>
        <taxon>Basidiomycota</taxon>
        <taxon>Pucciniomycotina</taxon>
        <taxon>Pucciniomycetes</taxon>
        <taxon>Pucciniales</taxon>
        <taxon>Phakopsoraceae</taxon>
        <taxon>Phakopsora</taxon>
    </lineage>
</organism>
<protein>
    <submittedName>
        <fullName evidence="2">Uncharacterized protein</fullName>
    </submittedName>
</protein>
<dbReference type="Proteomes" id="UP001153365">
    <property type="component" value="Unassembled WGS sequence"/>
</dbReference>
<keyword evidence="3" id="KW-1185">Reference proteome</keyword>
<feature type="transmembrane region" description="Helical" evidence="1">
    <location>
        <begin position="26"/>
        <end position="49"/>
    </location>
</feature>
<keyword evidence="1" id="KW-1133">Transmembrane helix</keyword>
<evidence type="ECO:0000313" key="2">
    <source>
        <dbReference type="EMBL" id="CAH7686342.1"/>
    </source>
</evidence>
<dbReference type="AlphaFoldDB" id="A0AAV0BI57"/>
<evidence type="ECO:0000313" key="3">
    <source>
        <dbReference type="Proteomes" id="UP001153365"/>
    </source>
</evidence>
<keyword evidence="1" id="KW-0472">Membrane</keyword>
<name>A0AAV0BI57_PHAPC</name>
<dbReference type="EMBL" id="CALTRL010005785">
    <property type="protein sequence ID" value="CAH7686342.1"/>
    <property type="molecule type" value="Genomic_DNA"/>
</dbReference>
<feature type="transmembrane region" description="Helical" evidence="1">
    <location>
        <begin position="61"/>
        <end position="77"/>
    </location>
</feature>
<keyword evidence="1" id="KW-0812">Transmembrane</keyword>
<proteinExistence type="predicted"/>
<accession>A0AAV0BI57</accession>
<reference evidence="2" key="1">
    <citation type="submission" date="2022-06" db="EMBL/GenBank/DDBJ databases">
        <authorList>
            <consortium name="SYNGENTA / RWTH Aachen University"/>
        </authorList>
    </citation>
    <scope>NUCLEOTIDE SEQUENCE</scope>
</reference>